<comment type="caution">
    <text evidence="2">The sequence shown here is derived from an EMBL/GenBank/DDBJ whole genome shotgun (WGS) entry which is preliminary data.</text>
</comment>
<organism evidence="2 3">
    <name type="scientific">Populus alba x Populus x berolinensis</name>
    <dbReference type="NCBI Taxonomy" id="444605"/>
    <lineage>
        <taxon>Eukaryota</taxon>
        <taxon>Viridiplantae</taxon>
        <taxon>Streptophyta</taxon>
        <taxon>Embryophyta</taxon>
        <taxon>Tracheophyta</taxon>
        <taxon>Spermatophyta</taxon>
        <taxon>Magnoliopsida</taxon>
        <taxon>eudicotyledons</taxon>
        <taxon>Gunneridae</taxon>
        <taxon>Pentapetalae</taxon>
        <taxon>rosids</taxon>
        <taxon>fabids</taxon>
        <taxon>Malpighiales</taxon>
        <taxon>Salicaceae</taxon>
        <taxon>Saliceae</taxon>
        <taxon>Populus</taxon>
    </lineage>
</organism>
<feature type="compositionally biased region" description="Low complexity" evidence="1">
    <location>
        <begin position="1"/>
        <end position="13"/>
    </location>
</feature>
<sequence length="83" mass="9373">MSLTFSSTFSSGGKPYKDDGSRRKNSRKHGSKMVFNSIVSMSEEPLSKSDTSKIRRTQAVTNSSTVSLMMRHCYFLSLSFLFF</sequence>
<name>A0AAD6QE70_9ROSI</name>
<protein>
    <submittedName>
        <fullName evidence="2">Uncharacterized protein</fullName>
    </submittedName>
</protein>
<keyword evidence="3" id="KW-1185">Reference proteome</keyword>
<feature type="region of interest" description="Disordered" evidence="1">
    <location>
        <begin position="1"/>
        <end position="32"/>
    </location>
</feature>
<evidence type="ECO:0000313" key="3">
    <source>
        <dbReference type="Proteomes" id="UP001164929"/>
    </source>
</evidence>
<dbReference type="AlphaFoldDB" id="A0AAD6QE70"/>
<reference evidence="2" key="1">
    <citation type="journal article" date="2023" name="Mol. Ecol. Resour.">
        <title>Chromosome-level genome assembly of a triploid poplar Populus alba 'Berolinensis'.</title>
        <authorList>
            <person name="Chen S."/>
            <person name="Yu Y."/>
            <person name="Wang X."/>
            <person name="Wang S."/>
            <person name="Zhang T."/>
            <person name="Zhou Y."/>
            <person name="He R."/>
            <person name="Meng N."/>
            <person name="Wang Y."/>
            <person name="Liu W."/>
            <person name="Liu Z."/>
            <person name="Liu J."/>
            <person name="Guo Q."/>
            <person name="Huang H."/>
            <person name="Sederoff R.R."/>
            <person name="Wang G."/>
            <person name="Qu G."/>
            <person name="Chen S."/>
        </authorList>
    </citation>
    <scope>NUCLEOTIDE SEQUENCE</scope>
    <source>
        <strain evidence="2">SC-2020</strain>
    </source>
</reference>
<gene>
    <name evidence="2" type="ORF">NC653_021769</name>
</gene>
<evidence type="ECO:0000313" key="2">
    <source>
        <dbReference type="EMBL" id="KAJ6988972.1"/>
    </source>
</evidence>
<evidence type="ECO:0000256" key="1">
    <source>
        <dbReference type="SAM" id="MobiDB-lite"/>
    </source>
</evidence>
<dbReference type="Proteomes" id="UP001164929">
    <property type="component" value="Chromosome 8"/>
</dbReference>
<accession>A0AAD6QE70</accession>
<proteinExistence type="predicted"/>
<dbReference type="EMBL" id="JAQIZT010000008">
    <property type="protein sequence ID" value="KAJ6988972.1"/>
    <property type="molecule type" value="Genomic_DNA"/>
</dbReference>